<dbReference type="InterPro" id="IPR016152">
    <property type="entry name" value="PTrfase/Anion_transptr"/>
</dbReference>
<feature type="domain" description="PTS EIIA type-2" evidence="1">
    <location>
        <begin position="5"/>
        <end position="149"/>
    </location>
</feature>
<dbReference type="STRING" id="49186.SAMN05421647_101900"/>
<accession>A0A1N6PAF6</accession>
<proteinExistence type="predicted"/>
<evidence type="ECO:0000313" key="3">
    <source>
        <dbReference type="Proteomes" id="UP000186895"/>
    </source>
</evidence>
<dbReference type="Proteomes" id="UP000186895">
    <property type="component" value="Unassembled WGS sequence"/>
</dbReference>
<reference evidence="2 3" key="1">
    <citation type="submission" date="2017-01" db="EMBL/GenBank/DDBJ databases">
        <authorList>
            <person name="Mah S.A."/>
            <person name="Swanson W.J."/>
            <person name="Moy G.W."/>
            <person name="Vacquier V.D."/>
        </authorList>
    </citation>
    <scope>NUCLEOTIDE SEQUENCE [LARGE SCALE GENOMIC DNA]</scope>
    <source>
        <strain evidence="2 3">DSM 7027</strain>
    </source>
</reference>
<keyword evidence="3" id="KW-1185">Reference proteome</keyword>
<dbReference type="InterPro" id="IPR002178">
    <property type="entry name" value="PTS_EIIA_type-2_dom"/>
</dbReference>
<dbReference type="PANTHER" id="PTHR47738:SF1">
    <property type="entry name" value="NITROGEN REGULATORY PROTEIN"/>
    <property type="match status" value="1"/>
</dbReference>
<name>A0A1N6PAF6_9GAMM</name>
<dbReference type="Pfam" id="PF00359">
    <property type="entry name" value="PTS_EIIA_2"/>
    <property type="match status" value="1"/>
</dbReference>
<dbReference type="EMBL" id="FTMN01000001">
    <property type="protein sequence ID" value="SIQ01324.1"/>
    <property type="molecule type" value="Genomic_DNA"/>
</dbReference>
<dbReference type="RefSeq" id="WP_010322867.1">
    <property type="nucleotide sequence ID" value="NZ_FTMN01000001.1"/>
</dbReference>
<sequence length="153" mass="16592">MQLSELLTPSRTLCHVDVVSKKRVLELASQTIAEQLDGPAAEDIFSGLINRERLGSTGIGEGVAIPHCRMAGVHKAVGLLMTLTSPIDFDAIDNRPVDLVCLLLVPEEGAEEHLQTLAGLAELFNHSETRDSLRACGSADDLLERVQQLCQEH</sequence>
<dbReference type="InterPro" id="IPR051541">
    <property type="entry name" value="PTS_SugarTrans_NitroReg"/>
</dbReference>
<evidence type="ECO:0000313" key="2">
    <source>
        <dbReference type="EMBL" id="SIQ01324.1"/>
    </source>
</evidence>
<gene>
    <name evidence="2" type="ORF">SAMN05421647_101900</name>
</gene>
<dbReference type="SUPFAM" id="SSF55804">
    <property type="entry name" value="Phoshotransferase/anion transport protein"/>
    <property type="match status" value="1"/>
</dbReference>
<evidence type="ECO:0000259" key="1">
    <source>
        <dbReference type="PROSITE" id="PS51094"/>
    </source>
</evidence>
<dbReference type="GO" id="GO:0030295">
    <property type="term" value="F:protein kinase activator activity"/>
    <property type="evidence" value="ECO:0007669"/>
    <property type="project" value="TreeGrafter"/>
</dbReference>
<dbReference type="PANTHER" id="PTHR47738">
    <property type="entry name" value="PTS SYSTEM FRUCTOSE-LIKE EIIA COMPONENT-RELATED"/>
    <property type="match status" value="1"/>
</dbReference>
<organism evidence="2 3">
    <name type="scientific">Marinobacterium stanieri</name>
    <dbReference type="NCBI Taxonomy" id="49186"/>
    <lineage>
        <taxon>Bacteria</taxon>
        <taxon>Pseudomonadati</taxon>
        <taxon>Pseudomonadota</taxon>
        <taxon>Gammaproteobacteria</taxon>
        <taxon>Oceanospirillales</taxon>
        <taxon>Oceanospirillaceae</taxon>
        <taxon>Marinobacterium</taxon>
    </lineage>
</organism>
<dbReference type="PROSITE" id="PS51094">
    <property type="entry name" value="PTS_EIIA_TYPE_2"/>
    <property type="match status" value="1"/>
</dbReference>
<protein>
    <submittedName>
        <fullName evidence="2">PTS IIA-like nitrogen-regulatory protein PtsN</fullName>
    </submittedName>
</protein>
<dbReference type="CDD" id="cd00211">
    <property type="entry name" value="PTS_IIA_fru"/>
    <property type="match status" value="1"/>
</dbReference>
<dbReference type="Gene3D" id="3.40.930.10">
    <property type="entry name" value="Mannitol-specific EII, Chain A"/>
    <property type="match status" value="1"/>
</dbReference>
<dbReference type="AlphaFoldDB" id="A0A1N6PAF6"/>
<dbReference type="eggNOG" id="COG1762">
    <property type="taxonomic scope" value="Bacteria"/>
</dbReference>